<dbReference type="Pfam" id="PF02894">
    <property type="entry name" value="GFO_IDH_MocA_C"/>
    <property type="match status" value="1"/>
</dbReference>
<evidence type="ECO:0008006" key="5">
    <source>
        <dbReference type="Google" id="ProtNLM"/>
    </source>
</evidence>
<reference evidence="3 4" key="1">
    <citation type="submission" date="2015-05" db="EMBL/GenBank/DDBJ databases">
        <authorList>
            <person name="Wang D.B."/>
            <person name="Wang M."/>
        </authorList>
    </citation>
    <scope>NUCLEOTIDE SEQUENCE [LARGE SCALE GENOMIC DNA]</scope>
    <source>
        <strain evidence="3">VL1</strain>
    </source>
</reference>
<protein>
    <recommendedName>
        <fullName evidence="5">Gfo/Idh/MocA-like oxidoreductase N-terminal domain-containing protein</fullName>
    </recommendedName>
</protein>
<dbReference type="EMBL" id="CVQH01000001">
    <property type="protein sequence ID" value="CRJ80644.1"/>
    <property type="molecule type" value="Genomic_DNA"/>
</dbReference>
<dbReference type="InterPro" id="IPR036291">
    <property type="entry name" value="NAD(P)-bd_dom_sf"/>
</dbReference>
<dbReference type="Gene3D" id="3.30.360.10">
    <property type="entry name" value="Dihydrodipicolinate Reductase, domain 2"/>
    <property type="match status" value="1"/>
</dbReference>
<dbReference type="Pfam" id="PF01408">
    <property type="entry name" value="GFO_IDH_MocA"/>
    <property type="match status" value="1"/>
</dbReference>
<dbReference type="Proteomes" id="UP000044602">
    <property type="component" value="Unassembled WGS sequence"/>
</dbReference>
<evidence type="ECO:0000259" key="1">
    <source>
        <dbReference type="Pfam" id="PF01408"/>
    </source>
</evidence>
<dbReference type="GO" id="GO:0006740">
    <property type="term" value="P:NADPH regeneration"/>
    <property type="evidence" value="ECO:0007669"/>
    <property type="project" value="TreeGrafter"/>
</dbReference>
<organism evidence="3 4">
    <name type="scientific">Verticillium longisporum</name>
    <name type="common">Verticillium dahliae var. longisporum</name>
    <dbReference type="NCBI Taxonomy" id="100787"/>
    <lineage>
        <taxon>Eukaryota</taxon>
        <taxon>Fungi</taxon>
        <taxon>Dikarya</taxon>
        <taxon>Ascomycota</taxon>
        <taxon>Pezizomycotina</taxon>
        <taxon>Sordariomycetes</taxon>
        <taxon>Hypocreomycetidae</taxon>
        <taxon>Glomerellales</taxon>
        <taxon>Plectosphaerellaceae</taxon>
        <taxon>Verticillium</taxon>
    </lineage>
</organism>
<accession>A0A0G4KCP4</accession>
<dbReference type="AlphaFoldDB" id="A0A0G4KCP4"/>
<proteinExistence type="predicted"/>
<dbReference type="SUPFAM" id="SSF55347">
    <property type="entry name" value="Glyceraldehyde-3-phosphate dehydrogenase-like, C-terminal domain"/>
    <property type="match status" value="1"/>
</dbReference>
<dbReference type="PANTHER" id="PTHR42840">
    <property type="entry name" value="NAD(P)-BINDING ROSSMANN-FOLD SUPERFAMILY PROTEIN-RELATED"/>
    <property type="match status" value="1"/>
</dbReference>
<gene>
    <name evidence="3" type="ORF">BN1708_000326</name>
</gene>
<evidence type="ECO:0000313" key="3">
    <source>
        <dbReference type="EMBL" id="CRJ80644.1"/>
    </source>
</evidence>
<sequence>MSIGVGLVGGADLFDSGIWAREEHAPAIEAAKDLTLKAVFSRTLKSAQSIADVVAGSPELYSDEGDAGFDALLERSDVDAIIVSLPIANQPPYIRKALLAGKHVLSEKPVAENVKDAVELIKWYRSEIKGPSWTIGENWRFLKSYEFAADELNKGSLGKIIGFHGRQHGCVPLNWKFNLTKWRRNPTHQGGYLLDGGVHHMAGLRLLLASQSSDQVARLSSFTSQIKEYLPPVDTADVIIKTKAGVTGTFQISRGTSLSADEWTVACENGWIKIENEKVTISRDGTETVETVANERSGVPPEIRAWGEALVAGKIRPEQEPEAALADLELIELMLRSGESDGAPVDTQHQDV</sequence>
<dbReference type="GO" id="GO:0005737">
    <property type="term" value="C:cytoplasm"/>
    <property type="evidence" value="ECO:0007669"/>
    <property type="project" value="TreeGrafter"/>
</dbReference>
<feature type="domain" description="Gfo/Idh/MocA-like oxidoreductase N-terminal" evidence="1">
    <location>
        <begin position="19"/>
        <end position="125"/>
    </location>
</feature>
<dbReference type="SUPFAM" id="SSF51735">
    <property type="entry name" value="NAD(P)-binding Rossmann-fold domains"/>
    <property type="match status" value="1"/>
</dbReference>
<dbReference type="STRING" id="100787.A0A0G4KCP4"/>
<dbReference type="GO" id="GO:0016491">
    <property type="term" value="F:oxidoreductase activity"/>
    <property type="evidence" value="ECO:0007669"/>
    <property type="project" value="TreeGrafter"/>
</dbReference>
<dbReference type="GO" id="GO:0000166">
    <property type="term" value="F:nucleotide binding"/>
    <property type="evidence" value="ECO:0007669"/>
    <property type="project" value="InterPro"/>
</dbReference>
<dbReference type="InterPro" id="IPR000683">
    <property type="entry name" value="Gfo/Idh/MocA-like_OxRdtase_N"/>
</dbReference>
<name>A0A0G4KCP4_VERLO</name>
<dbReference type="PANTHER" id="PTHR42840:SF5">
    <property type="entry name" value="NAD(P)-BINDING ROSSMANN-FOLD SUPERFAMILY PROTEIN"/>
    <property type="match status" value="1"/>
</dbReference>
<feature type="domain" description="Gfo/Idh/MocA-like oxidoreductase C-terminal" evidence="2">
    <location>
        <begin position="152"/>
        <end position="345"/>
    </location>
</feature>
<evidence type="ECO:0000313" key="4">
    <source>
        <dbReference type="Proteomes" id="UP000044602"/>
    </source>
</evidence>
<dbReference type="InterPro" id="IPR004104">
    <property type="entry name" value="Gfo/Idh/MocA-like_OxRdtase_C"/>
</dbReference>
<dbReference type="Gene3D" id="3.40.50.720">
    <property type="entry name" value="NAD(P)-binding Rossmann-like Domain"/>
    <property type="match status" value="1"/>
</dbReference>
<evidence type="ECO:0000259" key="2">
    <source>
        <dbReference type="Pfam" id="PF02894"/>
    </source>
</evidence>
<keyword evidence="4" id="KW-1185">Reference proteome</keyword>